<evidence type="ECO:0000256" key="2">
    <source>
        <dbReference type="ARBA" id="ARBA00022679"/>
    </source>
</evidence>
<dbReference type="RefSeq" id="WP_128227708.1">
    <property type="nucleotide sequence ID" value="NZ_SACR01000002.1"/>
</dbReference>
<dbReference type="EMBL" id="SACR01000002">
    <property type="protein sequence ID" value="RVU47241.1"/>
    <property type="molecule type" value="Genomic_DNA"/>
</dbReference>
<name>A0A437RKC5_9BURK</name>
<evidence type="ECO:0000256" key="1">
    <source>
        <dbReference type="ARBA" id="ARBA00022603"/>
    </source>
</evidence>
<dbReference type="Gene3D" id="1.10.287.1350">
    <property type="match status" value="1"/>
</dbReference>
<organism evidence="6 7">
    <name type="scientific">Rubrivivax rivuli</name>
    <dbReference type="NCBI Taxonomy" id="1862385"/>
    <lineage>
        <taxon>Bacteria</taxon>
        <taxon>Pseudomonadati</taxon>
        <taxon>Pseudomonadota</taxon>
        <taxon>Betaproteobacteria</taxon>
        <taxon>Burkholderiales</taxon>
        <taxon>Sphaerotilaceae</taxon>
        <taxon>Rubrivivax</taxon>
    </lineage>
</organism>
<dbReference type="InterPro" id="IPR016461">
    <property type="entry name" value="COMT-like"/>
</dbReference>
<dbReference type="Gene3D" id="3.40.50.150">
    <property type="entry name" value="Vaccinia Virus protein VP39"/>
    <property type="match status" value="1"/>
</dbReference>
<dbReference type="PANTHER" id="PTHR43712:SF2">
    <property type="entry name" value="O-METHYLTRANSFERASE CICE"/>
    <property type="match status" value="1"/>
</dbReference>
<gene>
    <name evidence="6" type="ORF">EOE66_05655</name>
</gene>
<sequence>MLQAQLPHPSPAPKPSTWRERWQAWRDGVLTSPDFQRRAARSWWMRPIARQRARGLFDLVAGFVYSQVLLACVRLKVFDHLAAGPLSAAELQRVLDLPAEGTERLLAAAVALELLERRESGGTLRYGLGKLGAPMVANEAVAAMVEHHAVLYADLSDPVALLRGGTAPALSRYWAYASAARPGELPPEAVDEYSALMSASQPLVADEVLDAYNVHGHRCLLDVGGGQGRFLLAAARRSPTLQLQLFDLPGVVPAAQRQFAAAGLTSRTQVHGGDFTRDALPRGADIASLIRVIYDHPDERAATILRAVFEALPPGGTLLLAEPMAGARGAPRMGDAYFNFYLLAMHGGRSRSAADLARLVEAAGFEAVRELATPIPLQVSVLVARKPRG</sequence>
<dbReference type="SUPFAM" id="SSF53335">
    <property type="entry name" value="S-adenosyl-L-methionine-dependent methyltransferases"/>
    <property type="match status" value="1"/>
</dbReference>
<proteinExistence type="predicted"/>
<protein>
    <submittedName>
        <fullName evidence="6">Methyltransferase domain-containing protein</fullName>
    </submittedName>
</protein>
<keyword evidence="3" id="KW-0949">S-adenosyl-L-methionine</keyword>
<evidence type="ECO:0000259" key="5">
    <source>
        <dbReference type="Pfam" id="PF08100"/>
    </source>
</evidence>
<dbReference type="InterPro" id="IPR036390">
    <property type="entry name" value="WH_DNA-bd_sf"/>
</dbReference>
<dbReference type="InterPro" id="IPR036388">
    <property type="entry name" value="WH-like_DNA-bd_sf"/>
</dbReference>
<dbReference type="Pfam" id="PF00891">
    <property type="entry name" value="Methyltransf_2"/>
    <property type="match status" value="1"/>
</dbReference>
<dbReference type="Gene3D" id="1.10.10.10">
    <property type="entry name" value="Winged helix-like DNA-binding domain superfamily/Winged helix DNA-binding domain"/>
    <property type="match status" value="1"/>
</dbReference>
<feature type="domain" description="O-methyltransferase C-terminal" evidence="4">
    <location>
        <begin position="188"/>
        <end position="366"/>
    </location>
</feature>
<evidence type="ECO:0000313" key="7">
    <source>
        <dbReference type="Proteomes" id="UP000285575"/>
    </source>
</evidence>
<evidence type="ECO:0000313" key="6">
    <source>
        <dbReference type="EMBL" id="RVU47241.1"/>
    </source>
</evidence>
<dbReference type="AlphaFoldDB" id="A0A437RKC5"/>
<dbReference type="GO" id="GO:0008171">
    <property type="term" value="F:O-methyltransferase activity"/>
    <property type="evidence" value="ECO:0007669"/>
    <property type="project" value="InterPro"/>
</dbReference>
<dbReference type="CDD" id="cd02440">
    <property type="entry name" value="AdoMet_MTases"/>
    <property type="match status" value="1"/>
</dbReference>
<dbReference type="Proteomes" id="UP000285575">
    <property type="component" value="Unassembled WGS sequence"/>
</dbReference>
<accession>A0A437RKC5</accession>
<dbReference type="FunFam" id="1.10.10.10:FF:000358">
    <property type="entry name" value="Acetylserotonin O-methyltransferase"/>
    <property type="match status" value="1"/>
</dbReference>
<dbReference type="SUPFAM" id="SSF46785">
    <property type="entry name" value="Winged helix' DNA-binding domain"/>
    <property type="match status" value="1"/>
</dbReference>
<comment type="caution">
    <text evidence="6">The sequence shown here is derived from an EMBL/GenBank/DDBJ whole genome shotgun (WGS) entry which is preliminary data.</text>
</comment>
<reference evidence="6 7" key="1">
    <citation type="submission" date="2019-01" db="EMBL/GenBank/DDBJ databases">
        <authorList>
            <person name="Chen W.-M."/>
        </authorList>
    </citation>
    <scope>NUCLEOTIDE SEQUENCE [LARGE SCALE GENOMIC DNA]</scope>
    <source>
        <strain evidence="6 7">KYPY4</strain>
    </source>
</reference>
<keyword evidence="7" id="KW-1185">Reference proteome</keyword>
<dbReference type="PANTHER" id="PTHR43712">
    <property type="entry name" value="PUTATIVE (AFU_ORTHOLOGUE AFUA_4G14580)-RELATED"/>
    <property type="match status" value="1"/>
</dbReference>
<dbReference type="PROSITE" id="PS51683">
    <property type="entry name" value="SAM_OMT_II"/>
    <property type="match status" value="1"/>
</dbReference>
<keyword evidence="1 6" id="KW-0489">Methyltransferase</keyword>
<dbReference type="OrthoDB" id="9766840at2"/>
<dbReference type="GO" id="GO:0032259">
    <property type="term" value="P:methylation"/>
    <property type="evidence" value="ECO:0007669"/>
    <property type="project" value="UniProtKB-KW"/>
</dbReference>
<dbReference type="InterPro" id="IPR012967">
    <property type="entry name" value="COMT_dimerisation"/>
</dbReference>
<evidence type="ECO:0000256" key="3">
    <source>
        <dbReference type="ARBA" id="ARBA00022691"/>
    </source>
</evidence>
<dbReference type="PIRSF" id="PIRSF005739">
    <property type="entry name" value="O-mtase"/>
    <property type="match status" value="1"/>
</dbReference>
<dbReference type="InterPro" id="IPR029063">
    <property type="entry name" value="SAM-dependent_MTases_sf"/>
</dbReference>
<keyword evidence="2 6" id="KW-0808">Transferase</keyword>
<dbReference type="Pfam" id="PF08100">
    <property type="entry name" value="Dimerisation"/>
    <property type="match status" value="1"/>
</dbReference>
<feature type="domain" description="O-methyltransferase dimerisation" evidence="5">
    <location>
        <begin position="58"/>
        <end position="132"/>
    </location>
</feature>
<evidence type="ECO:0000259" key="4">
    <source>
        <dbReference type="Pfam" id="PF00891"/>
    </source>
</evidence>
<dbReference type="InterPro" id="IPR001077">
    <property type="entry name" value="COMT_C"/>
</dbReference>
<dbReference type="GO" id="GO:0046983">
    <property type="term" value="F:protein dimerization activity"/>
    <property type="evidence" value="ECO:0007669"/>
    <property type="project" value="InterPro"/>
</dbReference>